<feature type="region of interest" description="Disordered" evidence="1">
    <location>
        <begin position="230"/>
        <end position="262"/>
    </location>
</feature>
<evidence type="ECO:0000313" key="3">
    <source>
        <dbReference type="EMBL" id="QBE94513.1"/>
    </source>
</evidence>
<sequence>MARAPDARAEQAKELFLSGKKLIEISELMKIPEGTIRSWKNRYKWNDATLQKPKRNVAKKRGGQPGNRNAEGNKGGSAPRCNKNAVKTGEFETLFFDTLDQEEKQLLELVQPDKEQLLLQEIQLLTVRERRMLKRIDKLKCLEKIPEISTDEEIDNPPPGMTVTKYSAGYEKGEPIDIKEYEGVLGQIQTIEDALTRVQARRQRAIESLHKFGYDDAHLELEAMKFELELTKQDGSGDEKEDDGFMEAMNATASEVWSDADV</sequence>
<gene>
    <name evidence="3" type="ORF">PMF13cell1_00002</name>
</gene>
<dbReference type="InterPro" id="IPR010332">
    <property type="entry name" value="ATPase_terminase-su_N"/>
</dbReference>
<name>A0A4P6LTW3_9FIRM</name>
<evidence type="ECO:0000259" key="2">
    <source>
        <dbReference type="Pfam" id="PF06056"/>
    </source>
</evidence>
<dbReference type="AlphaFoldDB" id="A0A4P6LTW3"/>
<proteinExistence type="predicted"/>
<dbReference type="RefSeq" id="WP_130179424.1">
    <property type="nucleotide sequence ID" value="NZ_CP035945.1"/>
</dbReference>
<dbReference type="Proteomes" id="UP000289794">
    <property type="component" value="Chromosome"/>
</dbReference>
<dbReference type="NCBIfam" id="NF040601">
    <property type="entry name" value="TerS_not_xtmA"/>
    <property type="match status" value="1"/>
</dbReference>
<evidence type="ECO:0000256" key="1">
    <source>
        <dbReference type="SAM" id="MobiDB-lite"/>
    </source>
</evidence>
<feature type="domain" description="Terminase ATPase subunit N-terminal" evidence="2">
    <location>
        <begin position="11"/>
        <end position="49"/>
    </location>
</feature>
<reference evidence="3 4" key="1">
    <citation type="submission" date="2019-01" db="EMBL/GenBank/DDBJ databases">
        <title>PMF-metabolizing Aryl O-demethylase.</title>
        <authorList>
            <person name="Kim M."/>
        </authorList>
    </citation>
    <scope>NUCLEOTIDE SEQUENCE [LARGE SCALE GENOMIC DNA]</scope>
    <source>
        <strain evidence="3 4">PMF1</strain>
    </source>
</reference>
<organism evidence="3 4">
    <name type="scientific">Blautia producta</name>
    <dbReference type="NCBI Taxonomy" id="33035"/>
    <lineage>
        <taxon>Bacteria</taxon>
        <taxon>Bacillati</taxon>
        <taxon>Bacillota</taxon>
        <taxon>Clostridia</taxon>
        <taxon>Lachnospirales</taxon>
        <taxon>Lachnospiraceae</taxon>
        <taxon>Blautia</taxon>
    </lineage>
</organism>
<dbReference type="KEGG" id="bpro:PMF13cell1_00002"/>
<protein>
    <recommendedName>
        <fullName evidence="2">Terminase ATPase subunit N-terminal domain-containing protein</fullName>
    </recommendedName>
</protein>
<dbReference type="EMBL" id="CP035945">
    <property type="protein sequence ID" value="QBE94513.1"/>
    <property type="molecule type" value="Genomic_DNA"/>
</dbReference>
<evidence type="ECO:0000313" key="4">
    <source>
        <dbReference type="Proteomes" id="UP000289794"/>
    </source>
</evidence>
<dbReference type="Pfam" id="PF06056">
    <property type="entry name" value="Terminase_5"/>
    <property type="match status" value="1"/>
</dbReference>
<accession>A0A4P6LTW3</accession>
<feature type="region of interest" description="Disordered" evidence="1">
    <location>
        <begin position="50"/>
        <end position="83"/>
    </location>
</feature>
<feature type="compositionally biased region" description="Basic residues" evidence="1">
    <location>
        <begin position="52"/>
        <end position="62"/>
    </location>
</feature>